<comment type="caution">
    <text evidence="1">The sequence shown here is derived from an EMBL/GenBank/DDBJ whole genome shotgun (WGS) entry which is preliminary data.</text>
</comment>
<keyword evidence="2" id="KW-1185">Reference proteome</keyword>
<proteinExistence type="predicted"/>
<sequence>MIQIIAWWISLKARPISLICPRDLYFAFIGDEAAPITTGSHQHPREEPWLLISLDATKMEAVKPNS</sequence>
<dbReference type="AlphaFoldDB" id="A0A2P5AVU6"/>
<evidence type="ECO:0000313" key="1">
    <source>
        <dbReference type="EMBL" id="PON40682.1"/>
    </source>
</evidence>
<organism evidence="1 2">
    <name type="scientific">Parasponia andersonii</name>
    <name type="common">Sponia andersonii</name>
    <dbReference type="NCBI Taxonomy" id="3476"/>
    <lineage>
        <taxon>Eukaryota</taxon>
        <taxon>Viridiplantae</taxon>
        <taxon>Streptophyta</taxon>
        <taxon>Embryophyta</taxon>
        <taxon>Tracheophyta</taxon>
        <taxon>Spermatophyta</taxon>
        <taxon>Magnoliopsida</taxon>
        <taxon>eudicotyledons</taxon>
        <taxon>Gunneridae</taxon>
        <taxon>Pentapetalae</taxon>
        <taxon>rosids</taxon>
        <taxon>fabids</taxon>
        <taxon>Rosales</taxon>
        <taxon>Cannabaceae</taxon>
        <taxon>Parasponia</taxon>
    </lineage>
</organism>
<dbReference type="Proteomes" id="UP000237105">
    <property type="component" value="Unassembled WGS sequence"/>
</dbReference>
<accession>A0A2P5AVU6</accession>
<reference evidence="2" key="1">
    <citation type="submission" date="2016-06" db="EMBL/GenBank/DDBJ databases">
        <title>Parallel loss of symbiosis genes in relatives of nitrogen-fixing non-legume Parasponia.</title>
        <authorList>
            <person name="Van Velzen R."/>
            <person name="Holmer R."/>
            <person name="Bu F."/>
            <person name="Rutten L."/>
            <person name="Van Zeijl A."/>
            <person name="Liu W."/>
            <person name="Santuari L."/>
            <person name="Cao Q."/>
            <person name="Sharma T."/>
            <person name="Shen D."/>
            <person name="Roswanjaya Y."/>
            <person name="Wardhani T."/>
            <person name="Kalhor M.S."/>
            <person name="Jansen J."/>
            <person name="Van den Hoogen J."/>
            <person name="Gungor B."/>
            <person name="Hartog M."/>
            <person name="Hontelez J."/>
            <person name="Verver J."/>
            <person name="Yang W.-C."/>
            <person name="Schijlen E."/>
            <person name="Repin R."/>
            <person name="Schilthuizen M."/>
            <person name="Schranz E."/>
            <person name="Heidstra R."/>
            <person name="Miyata K."/>
            <person name="Fedorova E."/>
            <person name="Kohlen W."/>
            <person name="Bisseling T."/>
            <person name="Smit S."/>
            <person name="Geurts R."/>
        </authorList>
    </citation>
    <scope>NUCLEOTIDE SEQUENCE [LARGE SCALE GENOMIC DNA]</scope>
    <source>
        <strain evidence="2">cv. WU1-14</strain>
    </source>
</reference>
<evidence type="ECO:0000313" key="2">
    <source>
        <dbReference type="Proteomes" id="UP000237105"/>
    </source>
</evidence>
<protein>
    <submittedName>
        <fullName evidence="1">Uncharacterized protein</fullName>
    </submittedName>
</protein>
<gene>
    <name evidence="1" type="ORF">PanWU01x14_295870</name>
</gene>
<name>A0A2P5AVU6_PARAD</name>
<dbReference type="EMBL" id="JXTB01000434">
    <property type="protein sequence ID" value="PON40682.1"/>
    <property type="molecule type" value="Genomic_DNA"/>
</dbReference>